<evidence type="ECO:0000313" key="2">
    <source>
        <dbReference type="EMBL" id="EGV91561.1"/>
    </source>
</evidence>
<name>G3IP13_CRIGR</name>
<accession>G3IP13</accession>
<reference evidence="3" key="1">
    <citation type="journal article" date="2011" name="Nat. Biotechnol.">
        <title>The genomic sequence of the Chinese hamster ovary (CHO)-K1 cell line.</title>
        <authorList>
            <person name="Xu X."/>
            <person name="Nagarajan H."/>
            <person name="Lewis N.E."/>
            <person name="Pan S."/>
            <person name="Cai Z."/>
            <person name="Liu X."/>
            <person name="Chen W."/>
            <person name="Xie M."/>
            <person name="Wang W."/>
            <person name="Hammond S."/>
            <person name="Andersen M.R."/>
            <person name="Neff N."/>
            <person name="Passarelli B."/>
            <person name="Koh W."/>
            <person name="Fan H.C."/>
            <person name="Wang J."/>
            <person name="Gui Y."/>
            <person name="Lee K.H."/>
            <person name="Betenbaugh M.J."/>
            <person name="Quake S.R."/>
            <person name="Famili I."/>
            <person name="Palsson B.O."/>
            <person name="Wang J."/>
        </authorList>
    </citation>
    <scope>NUCLEOTIDE SEQUENCE [LARGE SCALE GENOMIC DNA]</scope>
    <source>
        <strain evidence="3">CHO K1 cell line</strain>
    </source>
</reference>
<gene>
    <name evidence="2" type="ORF">I79_025712</name>
</gene>
<proteinExistence type="predicted"/>
<dbReference type="AlphaFoldDB" id="G3IP13"/>
<sequence>MFLDLECAGGPKVGDELIAEAHNEEPDVPSHLRPCNEEAPDDKKQGSVEEVVNVPEPKDQKQKHI</sequence>
<dbReference type="InParanoid" id="G3IP13"/>
<feature type="compositionally biased region" description="Basic and acidic residues" evidence="1">
    <location>
        <begin position="56"/>
        <end position="65"/>
    </location>
</feature>
<evidence type="ECO:0000256" key="1">
    <source>
        <dbReference type="SAM" id="MobiDB-lite"/>
    </source>
</evidence>
<feature type="region of interest" description="Disordered" evidence="1">
    <location>
        <begin position="21"/>
        <end position="65"/>
    </location>
</feature>
<protein>
    <submittedName>
        <fullName evidence="2">Uncharacterized protein</fullName>
    </submittedName>
</protein>
<evidence type="ECO:0000313" key="3">
    <source>
        <dbReference type="Proteomes" id="UP000001075"/>
    </source>
</evidence>
<organism evidence="2 3">
    <name type="scientific">Cricetulus griseus</name>
    <name type="common">Chinese hamster</name>
    <name type="synonym">Cricetulus barabensis griseus</name>
    <dbReference type="NCBI Taxonomy" id="10029"/>
    <lineage>
        <taxon>Eukaryota</taxon>
        <taxon>Metazoa</taxon>
        <taxon>Chordata</taxon>
        <taxon>Craniata</taxon>
        <taxon>Vertebrata</taxon>
        <taxon>Euteleostomi</taxon>
        <taxon>Mammalia</taxon>
        <taxon>Eutheria</taxon>
        <taxon>Euarchontoglires</taxon>
        <taxon>Glires</taxon>
        <taxon>Rodentia</taxon>
        <taxon>Myomorpha</taxon>
        <taxon>Muroidea</taxon>
        <taxon>Cricetidae</taxon>
        <taxon>Cricetinae</taxon>
        <taxon>Cricetulus</taxon>
    </lineage>
</organism>
<feature type="compositionally biased region" description="Basic and acidic residues" evidence="1">
    <location>
        <begin position="21"/>
        <end position="47"/>
    </location>
</feature>
<dbReference type="EMBL" id="JH008368">
    <property type="protein sequence ID" value="EGV91561.1"/>
    <property type="molecule type" value="Genomic_DNA"/>
</dbReference>
<dbReference type="Proteomes" id="UP000001075">
    <property type="component" value="Unassembled WGS sequence"/>
</dbReference>